<dbReference type="EC" id="1.2.1.84" evidence="10"/>
<keyword evidence="6 10" id="KW-1133">Transmembrane helix</keyword>
<evidence type="ECO:0000256" key="4">
    <source>
        <dbReference type="ARBA" id="ARBA00022692"/>
    </source>
</evidence>
<dbReference type="GO" id="GO:0035336">
    <property type="term" value="P:long-chain fatty-acyl-CoA metabolic process"/>
    <property type="evidence" value="ECO:0000318"/>
    <property type="project" value="GO_Central"/>
</dbReference>
<dbReference type="SUPFAM" id="SSF51735">
    <property type="entry name" value="NAD(P)-binding Rossmann-fold domains"/>
    <property type="match status" value="1"/>
</dbReference>
<feature type="domain" description="Thioester reductase (TE)" evidence="12">
    <location>
        <begin position="15"/>
        <end position="285"/>
    </location>
</feature>
<sequence>MSPIQDFYSQQTIFLTGASGFLGKLIIEKILRTCPDIQKFYILLRPKHDRALEQRFNDIFSNSCFEPLKAENKDFAKKIHILSGDCSQPMLGMSPEAQAIVKREVTCVIHAAANVRFDVDLKTAVFTNVRSVRDLMDMMKEMENLRAFVYVSTAFSHCHRDKIDEVFYDVDVKPEKLLQIMEVMDDRTLEVVTPHLLGEWPNTYVYTKAVAEELIRSYKQVLPVAIVRPAVVISTCDDPLPGWINNFQGVVGVVVGVCLGVLRTLHLNKNLPARVVPADYVVNNILAAAWNVEQTKNEPKDKLIPIYNFPGCKNNLITWNQFINKFKEFTFVYPLSDAVWYPYIQTTCYKPVHKIREFFYHTLFAYLVDSVLLVAGKRPLAVEKYRKIGKLTSLISFFTTRSWNFETTNTDRLFDKLDDKDKVMFNFDMKSFNWEKYWEKVILGGRIYLLNDPIETVPKAKKKMVLLATVHYVFVVMMVCLLYWVFAPLVKAVL</sequence>
<dbReference type="Pfam" id="PF07993">
    <property type="entry name" value="NAD_binding_4"/>
    <property type="match status" value="1"/>
</dbReference>
<evidence type="ECO:0000256" key="5">
    <source>
        <dbReference type="ARBA" id="ARBA00022857"/>
    </source>
</evidence>
<evidence type="ECO:0000256" key="2">
    <source>
        <dbReference type="ARBA" id="ARBA00005928"/>
    </source>
</evidence>
<name>D6X3Q0_TRICA</name>
<dbReference type="GO" id="GO:0102965">
    <property type="term" value="F:alcohol-forming long-chain fatty acyl-CoA reductase activity"/>
    <property type="evidence" value="ECO:0007669"/>
    <property type="project" value="UniProtKB-EC"/>
</dbReference>
<comment type="function">
    <text evidence="10">Catalyzes the reduction of fatty acyl-CoA to fatty alcohols.</text>
</comment>
<dbReference type="Proteomes" id="UP000007266">
    <property type="component" value="Linkage group 10"/>
</dbReference>
<organism evidence="13 14">
    <name type="scientific">Tribolium castaneum</name>
    <name type="common">Red flour beetle</name>
    <dbReference type="NCBI Taxonomy" id="7070"/>
    <lineage>
        <taxon>Eukaryota</taxon>
        <taxon>Metazoa</taxon>
        <taxon>Ecdysozoa</taxon>
        <taxon>Arthropoda</taxon>
        <taxon>Hexapoda</taxon>
        <taxon>Insecta</taxon>
        <taxon>Pterygota</taxon>
        <taxon>Neoptera</taxon>
        <taxon>Endopterygota</taxon>
        <taxon>Coleoptera</taxon>
        <taxon>Polyphaga</taxon>
        <taxon>Cucujiformia</taxon>
        <taxon>Tenebrionidae</taxon>
        <taxon>Tenebrionidae incertae sedis</taxon>
        <taxon>Tribolium</taxon>
    </lineage>
</organism>
<keyword evidence="7 10" id="KW-0443">Lipid metabolism</keyword>
<keyword evidence="4 10" id="KW-0812">Transmembrane</keyword>
<dbReference type="InterPro" id="IPR036291">
    <property type="entry name" value="NAD(P)-bd_dom_sf"/>
</dbReference>
<evidence type="ECO:0000256" key="9">
    <source>
        <dbReference type="ARBA" id="ARBA00052530"/>
    </source>
</evidence>
<dbReference type="InterPro" id="IPR033640">
    <property type="entry name" value="FAR_C"/>
</dbReference>
<feature type="transmembrane region" description="Helical" evidence="10">
    <location>
        <begin position="464"/>
        <end position="486"/>
    </location>
</feature>
<dbReference type="InterPro" id="IPR013120">
    <property type="entry name" value="FAR_NAD-bd"/>
</dbReference>
<dbReference type="GO" id="GO:0005777">
    <property type="term" value="C:peroxisome"/>
    <property type="evidence" value="ECO:0000318"/>
    <property type="project" value="GO_Central"/>
</dbReference>
<evidence type="ECO:0000259" key="12">
    <source>
        <dbReference type="Pfam" id="PF07993"/>
    </source>
</evidence>
<dbReference type="PANTHER" id="PTHR11011">
    <property type="entry name" value="MALE STERILITY PROTEIN 2-RELATED"/>
    <property type="match status" value="1"/>
</dbReference>
<keyword evidence="10" id="KW-0560">Oxidoreductase</keyword>
<reference evidence="13 14" key="1">
    <citation type="journal article" date="2008" name="Nature">
        <title>The genome of the model beetle and pest Tribolium castaneum.</title>
        <authorList>
            <consortium name="Tribolium Genome Sequencing Consortium"/>
            <person name="Richards S."/>
            <person name="Gibbs R.A."/>
            <person name="Weinstock G.M."/>
            <person name="Brown S.J."/>
            <person name="Denell R."/>
            <person name="Beeman R.W."/>
            <person name="Gibbs R."/>
            <person name="Beeman R.W."/>
            <person name="Brown S.J."/>
            <person name="Bucher G."/>
            <person name="Friedrich M."/>
            <person name="Grimmelikhuijzen C.J."/>
            <person name="Klingler M."/>
            <person name="Lorenzen M."/>
            <person name="Richards S."/>
            <person name="Roth S."/>
            <person name="Schroder R."/>
            <person name="Tautz D."/>
            <person name="Zdobnov E.M."/>
            <person name="Muzny D."/>
            <person name="Gibbs R.A."/>
            <person name="Weinstock G.M."/>
            <person name="Attaway T."/>
            <person name="Bell S."/>
            <person name="Buhay C.J."/>
            <person name="Chandrabose M.N."/>
            <person name="Chavez D."/>
            <person name="Clerk-Blankenburg K.P."/>
            <person name="Cree A."/>
            <person name="Dao M."/>
            <person name="Davis C."/>
            <person name="Chacko J."/>
            <person name="Dinh H."/>
            <person name="Dugan-Rocha S."/>
            <person name="Fowler G."/>
            <person name="Garner T.T."/>
            <person name="Garnes J."/>
            <person name="Gnirke A."/>
            <person name="Hawes A."/>
            <person name="Hernandez J."/>
            <person name="Hines S."/>
            <person name="Holder M."/>
            <person name="Hume J."/>
            <person name="Jhangiani S.N."/>
            <person name="Joshi V."/>
            <person name="Khan Z.M."/>
            <person name="Jackson L."/>
            <person name="Kovar C."/>
            <person name="Kowis A."/>
            <person name="Lee S."/>
            <person name="Lewis L.R."/>
            <person name="Margolis J."/>
            <person name="Morgan M."/>
            <person name="Nazareth L.V."/>
            <person name="Nguyen N."/>
            <person name="Okwuonu G."/>
            <person name="Parker D."/>
            <person name="Richards S."/>
            <person name="Ruiz S.J."/>
            <person name="Santibanez J."/>
            <person name="Savard J."/>
            <person name="Scherer S.E."/>
            <person name="Schneider B."/>
            <person name="Sodergren E."/>
            <person name="Tautz D."/>
            <person name="Vattahil S."/>
            <person name="Villasana D."/>
            <person name="White C.S."/>
            <person name="Wright R."/>
            <person name="Park Y."/>
            <person name="Beeman R.W."/>
            <person name="Lord J."/>
            <person name="Oppert B."/>
            <person name="Lorenzen M."/>
            <person name="Brown S."/>
            <person name="Wang L."/>
            <person name="Savard J."/>
            <person name="Tautz D."/>
            <person name="Richards S."/>
            <person name="Weinstock G."/>
            <person name="Gibbs R.A."/>
            <person name="Liu Y."/>
            <person name="Worley K."/>
            <person name="Weinstock G."/>
            <person name="Elsik C.G."/>
            <person name="Reese J.T."/>
            <person name="Elhaik E."/>
            <person name="Landan G."/>
            <person name="Graur D."/>
            <person name="Arensburger P."/>
            <person name="Atkinson P."/>
            <person name="Beeman R.W."/>
            <person name="Beidler J."/>
            <person name="Brown S.J."/>
            <person name="Demuth J.P."/>
            <person name="Drury D.W."/>
            <person name="Du Y.Z."/>
            <person name="Fujiwara H."/>
            <person name="Lorenzen M."/>
            <person name="Maselli V."/>
            <person name="Osanai M."/>
            <person name="Park Y."/>
            <person name="Robertson H.M."/>
            <person name="Tu Z."/>
            <person name="Wang J.J."/>
            <person name="Wang S."/>
            <person name="Richards S."/>
            <person name="Song H."/>
            <person name="Zhang L."/>
            <person name="Sodergren E."/>
            <person name="Werner D."/>
            <person name="Stanke M."/>
            <person name="Morgenstern B."/>
            <person name="Solovyev V."/>
            <person name="Kosarev P."/>
            <person name="Brown G."/>
            <person name="Chen H.C."/>
            <person name="Ermolaeva O."/>
            <person name="Hlavina W."/>
            <person name="Kapustin Y."/>
            <person name="Kiryutin B."/>
            <person name="Kitts P."/>
            <person name="Maglott D."/>
            <person name="Pruitt K."/>
            <person name="Sapojnikov V."/>
            <person name="Souvorov A."/>
            <person name="Mackey A.J."/>
            <person name="Waterhouse R.M."/>
            <person name="Wyder S."/>
            <person name="Zdobnov E.M."/>
            <person name="Zdobnov E.M."/>
            <person name="Wyder S."/>
            <person name="Kriventseva E.V."/>
            <person name="Kadowaki T."/>
            <person name="Bork P."/>
            <person name="Aranda M."/>
            <person name="Bao R."/>
            <person name="Beermann A."/>
            <person name="Berns N."/>
            <person name="Bolognesi R."/>
            <person name="Bonneton F."/>
            <person name="Bopp D."/>
            <person name="Brown S.J."/>
            <person name="Bucher G."/>
            <person name="Butts T."/>
            <person name="Chaumot A."/>
            <person name="Denell R.E."/>
            <person name="Ferrier D.E."/>
            <person name="Friedrich M."/>
            <person name="Gordon C.M."/>
            <person name="Jindra M."/>
            <person name="Klingler M."/>
            <person name="Lan Q."/>
            <person name="Lattorff H.M."/>
            <person name="Laudet V."/>
            <person name="von Levetsow C."/>
            <person name="Liu Z."/>
            <person name="Lutz R."/>
            <person name="Lynch J.A."/>
            <person name="da Fonseca R.N."/>
            <person name="Posnien N."/>
            <person name="Reuter R."/>
            <person name="Roth S."/>
            <person name="Savard J."/>
            <person name="Schinko J.B."/>
            <person name="Schmitt C."/>
            <person name="Schoppmeier M."/>
            <person name="Schroder R."/>
            <person name="Shippy T.D."/>
            <person name="Simonnet F."/>
            <person name="Marques-Souza H."/>
            <person name="Tautz D."/>
            <person name="Tomoyasu Y."/>
            <person name="Trauner J."/>
            <person name="Van der Zee M."/>
            <person name="Vervoort M."/>
            <person name="Wittkopp N."/>
            <person name="Wimmer E.A."/>
            <person name="Yang X."/>
            <person name="Jones A.K."/>
            <person name="Sattelle D.B."/>
            <person name="Ebert P.R."/>
            <person name="Nelson D."/>
            <person name="Scott J.G."/>
            <person name="Beeman R.W."/>
            <person name="Muthukrishnan S."/>
            <person name="Kramer K.J."/>
            <person name="Arakane Y."/>
            <person name="Beeman R.W."/>
            <person name="Zhu Q."/>
            <person name="Hogenkamp D."/>
            <person name="Dixit R."/>
            <person name="Oppert B."/>
            <person name="Jiang H."/>
            <person name="Zou Z."/>
            <person name="Marshall J."/>
            <person name="Elpidina E."/>
            <person name="Vinokurov K."/>
            <person name="Oppert C."/>
            <person name="Zou Z."/>
            <person name="Evans J."/>
            <person name="Lu Z."/>
            <person name="Zhao P."/>
            <person name="Sumathipala N."/>
            <person name="Altincicek B."/>
            <person name="Vilcinskas A."/>
            <person name="Williams M."/>
            <person name="Hultmark D."/>
            <person name="Hetru C."/>
            <person name="Jiang H."/>
            <person name="Grimmelikhuijzen C.J."/>
            <person name="Hauser F."/>
            <person name="Cazzamali G."/>
            <person name="Williamson M."/>
            <person name="Park Y."/>
            <person name="Li B."/>
            <person name="Tanaka Y."/>
            <person name="Predel R."/>
            <person name="Neupert S."/>
            <person name="Schachtner J."/>
            <person name="Verleyen P."/>
            <person name="Raible F."/>
            <person name="Bork P."/>
            <person name="Friedrich M."/>
            <person name="Walden K.K."/>
            <person name="Robertson H.M."/>
            <person name="Angeli S."/>
            <person name="Foret S."/>
            <person name="Bucher G."/>
            <person name="Schuetz S."/>
            <person name="Maleszka R."/>
            <person name="Wimmer E.A."/>
            <person name="Beeman R.W."/>
            <person name="Lorenzen M."/>
            <person name="Tomoyasu Y."/>
            <person name="Miller S.C."/>
            <person name="Grossmann D."/>
            <person name="Bucher G."/>
        </authorList>
    </citation>
    <scope>NUCLEOTIDE SEQUENCE [LARGE SCALE GENOMIC DNA]</scope>
    <source>
        <strain evidence="13 14">Georgia GA2</strain>
    </source>
</reference>
<dbReference type="eggNOG" id="KOG1221">
    <property type="taxonomic scope" value="Eukaryota"/>
</dbReference>
<gene>
    <name evidence="13" type="primary">AUGUSTUS-3.0.2_11214</name>
    <name evidence="13" type="ORF">TcasGA2_TC011214</name>
</gene>
<proteinExistence type="inferred from homology"/>
<evidence type="ECO:0000256" key="7">
    <source>
        <dbReference type="ARBA" id="ARBA00023098"/>
    </source>
</evidence>
<accession>D6X3Q0</accession>
<dbReference type="InterPro" id="IPR026055">
    <property type="entry name" value="FAR"/>
</dbReference>
<comment type="subcellular location">
    <subcellularLocation>
        <location evidence="1">Membrane</location>
        <topology evidence="1">Multi-pass membrane protein</topology>
    </subcellularLocation>
</comment>
<evidence type="ECO:0000256" key="1">
    <source>
        <dbReference type="ARBA" id="ARBA00004141"/>
    </source>
</evidence>
<dbReference type="KEGG" id="tca:656406"/>
<dbReference type="GO" id="GO:0016020">
    <property type="term" value="C:membrane"/>
    <property type="evidence" value="ECO:0007669"/>
    <property type="project" value="UniProtKB-SubCell"/>
</dbReference>
<evidence type="ECO:0000256" key="3">
    <source>
        <dbReference type="ARBA" id="ARBA00022516"/>
    </source>
</evidence>
<dbReference type="Pfam" id="PF03015">
    <property type="entry name" value="Sterile"/>
    <property type="match status" value="1"/>
</dbReference>
<dbReference type="PhylomeDB" id="D6X3Q0"/>
<dbReference type="PANTHER" id="PTHR11011:SF60">
    <property type="entry name" value="FATTY ACYL-COA REDUCTASE-RELATED"/>
    <property type="match status" value="1"/>
</dbReference>
<keyword evidence="5 10" id="KW-0521">NADP</keyword>
<evidence type="ECO:0000313" key="14">
    <source>
        <dbReference type="Proteomes" id="UP000007266"/>
    </source>
</evidence>
<protein>
    <recommendedName>
        <fullName evidence="10">Fatty acyl-CoA reductase</fullName>
        <ecNumber evidence="10">1.2.1.84</ecNumber>
    </recommendedName>
</protein>
<evidence type="ECO:0000256" key="10">
    <source>
        <dbReference type="RuleBase" id="RU363097"/>
    </source>
</evidence>
<dbReference type="CDD" id="cd05236">
    <property type="entry name" value="FAR-N_SDR_e"/>
    <property type="match status" value="1"/>
</dbReference>
<feature type="transmembrane region" description="Helical" evidence="10">
    <location>
        <begin position="358"/>
        <end position="376"/>
    </location>
</feature>
<feature type="domain" description="Fatty acyl-CoA reductase C-terminal" evidence="11">
    <location>
        <begin position="360"/>
        <end position="452"/>
    </location>
</feature>
<dbReference type="HOGENOM" id="CLU_024661_0_2_1"/>
<dbReference type="FunFam" id="3.40.50.720:FF:000143">
    <property type="entry name" value="Fatty acyl-CoA reductase"/>
    <property type="match status" value="1"/>
</dbReference>
<dbReference type="Gene3D" id="3.40.50.720">
    <property type="entry name" value="NAD(P)-binding Rossmann-like Domain"/>
    <property type="match status" value="1"/>
</dbReference>
<comment type="similarity">
    <text evidence="2 10">Belongs to the fatty acyl-CoA reductase family.</text>
</comment>
<dbReference type="AlphaFoldDB" id="D6X3Q0"/>
<dbReference type="OrthoDB" id="429813at2759"/>
<dbReference type="GO" id="GO:0080019">
    <property type="term" value="F:alcohol-forming very long-chain fatty acyl-CoA reductase activity"/>
    <property type="evidence" value="ECO:0000318"/>
    <property type="project" value="GO_Central"/>
</dbReference>
<keyword evidence="8 10" id="KW-0472">Membrane</keyword>
<dbReference type="EMBL" id="KQ971377">
    <property type="protein sequence ID" value="EEZ97388.1"/>
    <property type="molecule type" value="Genomic_DNA"/>
</dbReference>
<evidence type="ECO:0000256" key="8">
    <source>
        <dbReference type="ARBA" id="ARBA00023136"/>
    </source>
</evidence>
<dbReference type="CDD" id="cd09071">
    <property type="entry name" value="FAR_C"/>
    <property type="match status" value="1"/>
</dbReference>
<keyword evidence="3 10" id="KW-0444">Lipid biosynthesis</keyword>
<reference evidence="13 14" key="2">
    <citation type="journal article" date="2010" name="Nucleic Acids Res.">
        <title>BeetleBase in 2010: revisions to provide comprehensive genomic information for Tribolium castaneum.</title>
        <authorList>
            <person name="Kim H.S."/>
            <person name="Murphy T."/>
            <person name="Xia J."/>
            <person name="Caragea D."/>
            <person name="Park Y."/>
            <person name="Beeman R.W."/>
            <person name="Lorenzen M.D."/>
            <person name="Butcher S."/>
            <person name="Manak J.R."/>
            <person name="Brown S.J."/>
        </authorList>
    </citation>
    <scope>GENOME REANNOTATION</scope>
    <source>
        <strain evidence="13 14">Georgia GA2</strain>
    </source>
</reference>
<keyword evidence="14" id="KW-1185">Reference proteome</keyword>
<evidence type="ECO:0000259" key="11">
    <source>
        <dbReference type="Pfam" id="PF03015"/>
    </source>
</evidence>
<evidence type="ECO:0000256" key="6">
    <source>
        <dbReference type="ARBA" id="ARBA00022989"/>
    </source>
</evidence>
<comment type="catalytic activity">
    <reaction evidence="9 10">
        <text>a long-chain fatty acyl-CoA + 2 NADPH + 2 H(+) = a long-chain primary fatty alcohol + 2 NADP(+) + CoA</text>
        <dbReference type="Rhea" id="RHEA:52716"/>
        <dbReference type="ChEBI" id="CHEBI:15378"/>
        <dbReference type="ChEBI" id="CHEBI:57287"/>
        <dbReference type="ChEBI" id="CHEBI:57783"/>
        <dbReference type="ChEBI" id="CHEBI:58349"/>
        <dbReference type="ChEBI" id="CHEBI:77396"/>
        <dbReference type="ChEBI" id="CHEBI:83139"/>
        <dbReference type="EC" id="1.2.1.84"/>
    </reaction>
</comment>
<evidence type="ECO:0000313" key="13">
    <source>
        <dbReference type="EMBL" id="EEZ97388.1"/>
    </source>
</evidence>
<dbReference type="OMA" id="YNCVTGN"/>